<organism evidence="2 3">
    <name type="scientific">Apiospora rasikravindrae</name>
    <dbReference type="NCBI Taxonomy" id="990691"/>
    <lineage>
        <taxon>Eukaryota</taxon>
        <taxon>Fungi</taxon>
        <taxon>Dikarya</taxon>
        <taxon>Ascomycota</taxon>
        <taxon>Pezizomycotina</taxon>
        <taxon>Sordariomycetes</taxon>
        <taxon>Xylariomycetidae</taxon>
        <taxon>Amphisphaeriales</taxon>
        <taxon>Apiosporaceae</taxon>
        <taxon>Apiospora</taxon>
    </lineage>
</organism>
<feature type="region of interest" description="Disordered" evidence="1">
    <location>
        <begin position="346"/>
        <end position="376"/>
    </location>
</feature>
<comment type="caution">
    <text evidence="2">The sequence shown here is derived from an EMBL/GenBank/DDBJ whole genome shotgun (WGS) entry which is preliminary data.</text>
</comment>
<feature type="compositionally biased region" description="Polar residues" evidence="1">
    <location>
        <begin position="95"/>
        <end position="105"/>
    </location>
</feature>
<keyword evidence="3" id="KW-1185">Reference proteome</keyword>
<evidence type="ECO:0000313" key="2">
    <source>
        <dbReference type="EMBL" id="KAK8029523.1"/>
    </source>
</evidence>
<dbReference type="EMBL" id="JAQQWK010000010">
    <property type="protein sequence ID" value="KAK8029523.1"/>
    <property type="molecule type" value="Genomic_DNA"/>
</dbReference>
<feature type="region of interest" description="Disordered" evidence="1">
    <location>
        <begin position="74"/>
        <end position="138"/>
    </location>
</feature>
<accession>A0ABR1SCL0</accession>
<feature type="compositionally biased region" description="Basic and acidic residues" evidence="1">
    <location>
        <begin position="122"/>
        <end position="138"/>
    </location>
</feature>
<protein>
    <submittedName>
        <fullName evidence="2">Uncharacterized protein</fullName>
    </submittedName>
</protein>
<proteinExistence type="predicted"/>
<reference evidence="2 3" key="1">
    <citation type="submission" date="2023-01" db="EMBL/GenBank/DDBJ databases">
        <title>Analysis of 21 Apiospora genomes using comparative genomics revels a genus with tremendous synthesis potential of carbohydrate active enzymes and secondary metabolites.</title>
        <authorList>
            <person name="Sorensen T."/>
        </authorList>
    </citation>
    <scope>NUCLEOTIDE SEQUENCE [LARGE SCALE GENOMIC DNA]</scope>
    <source>
        <strain evidence="2 3">CBS 33761</strain>
    </source>
</reference>
<gene>
    <name evidence="2" type="ORF">PG993_010814</name>
</gene>
<evidence type="ECO:0000313" key="3">
    <source>
        <dbReference type="Proteomes" id="UP001444661"/>
    </source>
</evidence>
<evidence type="ECO:0000256" key="1">
    <source>
        <dbReference type="SAM" id="MobiDB-lite"/>
    </source>
</evidence>
<sequence length="376" mass="40663">MVDVLQANKGKIYSSDSGIPTGCGQKCLAIAKVIQAFAEIELECLGQRGREQVGEKTLGVIGVSAARAATVSWTDSTGSHLGGPAWTDEAKRRSSTGLRSATHDSPPQGLMQRTVHRQSIRASDHDTKAQHDTKPTHATDADMTRLILSQRCSQQRFLSMDYGSSIPRNLTAMSATRRSARLQDEKECPASGRDSSFYPADWCGGPAGISERHPISSIFTPDLTTAQEKQLCASIALHLTERSDLTVHSLYETPHTPSSSLVGVKLLGPDVADPMSRSLASTDFLQADELVLLSETLRAAQSACCTPRGPMWRGYPEPVGPACLLFDEAACFIASSRSLTSLILRPQPCSHESHPPGDRTVQKQQQEKQDGKPKKT</sequence>
<dbReference type="Proteomes" id="UP001444661">
    <property type="component" value="Unassembled WGS sequence"/>
</dbReference>
<name>A0ABR1SCL0_9PEZI</name>
<feature type="compositionally biased region" description="Basic and acidic residues" evidence="1">
    <location>
        <begin position="351"/>
        <end position="376"/>
    </location>
</feature>